<dbReference type="AlphaFoldDB" id="A0ABD3TUC1"/>
<dbReference type="InterPro" id="IPR008547">
    <property type="entry name" value="DUF829_TMEM53"/>
</dbReference>
<dbReference type="Pfam" id="PF05705">
    <property type="entry name" value="DUF829"/>
    <property type="match status" value="2"/>
</dbReference>
<reference evidence="1 2" key="1">
    <citation type="submission" date="2024-12" db="EMBL/GenBank/DDBJ databases">
        <title>The unique morphological basis and parallel evolutionary history of personate flowers in Penstemon.</title>
        <authorList>
            <person name="Depatie T.H."/>
            <person name="Wessinger C.A."/>
        </authorList>
    </citation>
    <scope>NUCLEOTIDE SEQUENCE [LARGE SCALE GENOMIC DNA]</scope>
    <source>
        <strain evidence="1">WTNN_2</strain>
        <tissue evidence="1">Leaf</tissue>
    </source>
</reference>
<name>A0ABD3TUC1_9LAMI</name>
<dbReference type="EMBL" id="JBJXBP010000003">
    <property type="protein sequence ID" value="KAL3840387.1"/>
    <property type="molecule type" value="Genomic_DNA"/>
</dbReference>
<evidence type="ECO:0008006" key="3">
    <source>
        <dbReference type="Google" id="ProtNLM"/>
    </source>
</evidence>
<comment type="caution">
    <text evidence="1">The sequence shown here is derived from an EMBL/GenBank/DDBJ whole genome shotgun (WGS) entry which is preliminary data.</text>
</comment>
<dbReference type="Proteomes" id="UP001634393">
    <property type="component" value="Unassembled WGS sequence"/>
</dbReference>
<evidence type="ECO:0000313" key="1">
    <source>
        <dbReference type="EMBL" id="KAL3840387.1"/>
    </source>
</evidence>
<dbReference type="SUPFAM" id="SSF53474">
    <property type="entry name" value="alpha/beta-Hydrolases"/>
    <property type="match status" value="1"/>
</dbReference>
<dbReference type="Gene3D" id="3.40.50.1820">
    <property type="entry name" value="alpha/beta hydrolase"/>
    <property type="match status" value="1"/>
</dbReference>
<dbReference type="PANTHER" id="PTHR12265:SF0">
    <property type="entry name" value="EXPRESSED PROTEIN"/>
    <property type="match status" value="1"/>
</dbReference>
<keyword evidence="2" id="KW-1185">Reference proteome</keyword>
<sequence length="408" mass="46070">MWGFGGRHYWGNKDRGKVEGIVVVFSWMSSQDKHMKNYVDLYSSIGWNSLICHSQFLNLFFPDKAASLAQEIVNELVQELKVRPCPVVFASFSGGPKSCMYKVLQIIEGKCEEQINLDDYRLVRDCVSGHIFDSTPVDFVSEMGTRFFTHPTVLKMSHPPRLASWIASGISSGLDAVFLNRLESQRAEYWQTLYSTISMGAPYLILCSDDDDLAPIHVINNFASRLKELGADVRLVKWNSSSHVGHFRNYPDEYRAAVTELLTKAATIYSQRIRQLEGEKIVSEGGTHDEISDPFFNLRKAASAAAAKSSQSFKRVALDLNDHFLLPSSVEYHEDRDGGSVQDKPKEQYIPFSSPPKISAHGVLGQFLFDACVPKNVEDWDLKSSSRFASVRRHSPFNPIKCIRRSRL</sequence>
<protein>
    <recommendedName>
        <fullName evidence="3">DUF829 domain-containing protein</fullName>
    </recommendedName>
</protein>
<dbReference type="PANTHER" id="PTHR12265">
    <property type="entry name" value="TRANSMEMBRANE PROTEIN 53"/>
    <property type="match status" value="1"/>
</dbReference>
<organism evidence="1 2">
    <name type="scientific">Penstemon smallii</name>
    <dbReference type="NCBI Taxonomy" id="265156"/>
    <lineage>
        <taxon>Eukaryota</taxon>
        <taxon>Viridiplantae</taxon>
        <taxon>Streptophyta</taxon>
        <taxon>Embryophyta</taxon>
        <taxon>Tracheophyta</taxon>
        <taxon>Spermatophyta</taxon>
        <taxon>Magnoliopsida</taxon>
        <taxon>eudicotyledons</taxon>
        <taxon>Gunneridae</taxon>
        <taxon>Pentapetalae</taxon>
        <taxon>asterids</taxon>
        <taxon>lamiids</taxon>
        <taxon>Lamiales</taxon>
        <taxon>Plantaginaceae</taxon>
        <taxon>Cheloneae</taxon>
        <taxon>Penstemon</taxon>
    </lineage>
</organism>
<proteinExistence type="predicted"/>
<evidence type="ECO:0000313" key="2">
    <source>
        <dbReference type="Proteomes" id="UP001634393"/>
    </source>
</evidence>
<dbReference type="InterPro" id="IPR029058">
    <property type="entry name" value="AB_hydrolase_fold"/>
</dbReference>
<gene>
    <name evidence="1" type="ORF">ACJIZ3_024978</name>
</gene>
<accession>A0ABD3TUC1</accession>